<keyword evidence="6" id="KW-1185">Reference proteome</keyword>
<keyword evidence="2" id="KW-0961">Cell wall biogenesis/degradation</keyword>
<evidence type="ECO:0000259" key="4">
    <source>
        <dbReference type="PROSITE" id="PS51781"/>
    </source>
</evidence>
<name>A0A0R1U1V2_9LACO</name>
<dbReference type="GO" id="GO:0071555">
    <property type="term" value="P:cell wall organization"/>
    <property type="evidence" value="ECO:0007669"/>
    <property type="project" value="UniProtKB-KW"/>
</dbReference>
<dbReference type="Gene3D" id="3.40.630.40">
    <property type="entry name" value="Zn-dependent exopeptidases"/>
    <property type="match status" value="1"/>
</dbReference>
<dbReference type="InterPro" id="IPR050695">
    <property type="entry name" value="N-acetylmuramoyl_amidase_3"/>
</dbReference>
<keyword evidence="3" id="KW-0812">Transmembrane</keyword>
<reference evidence="5 6" key="1">
    <citation type="journal article" date="2015" name="Genome Announc.">
        <title>Expanding the biotechnology potential of lactobacilli through comparative genomics of 213 strains and associated genera.</title>
        <authorList>
            <person name="Sun Z."/>
            <person name="Harris H.M."/>
            <person name="McCann A."/>
            <person name="Guo C."/>
            <person name="Argimon S."/>
            <person name="Zhang W."/>
            <person name="Yang X."/>
            <person name="Jeffery I.B."/>
            <person name="Cooney J.C."/>
            <person name="Kagawa T.F."/>
            <person name="Liu W."/>
            <person name="Song Y."/>
            <person name="Salvetti E."/>
            <person name="Wrobel A."/>
            <person name="Rasinkangas P."/>
            <person name="Parkhill J."/>
            <person name="Rea M.C."/>
            <person name="O'Sullivan O."/>
            <person name="Ritari J."/>
            <person name="Douillard F.P."/>
            <person name="Paul Ross R."/>
            <person name="Yang R."/>
            <person name="Briner A.E."/>
            <person name="Felis G.E."/>
            <person name="de Vos W.M."/>
            <person name="Barrangou R."/>
            <person name="Klaenhammer T.R."/>
            <person name="Caufield P.W."/>
            <person name="Cui Y."/>
            <person name="Zhang H."/>
            <person name="O'Toole P.W."/>
        </authorList>
    </citation>
    <scope>NUCLEOTIDE SEQUENCE [LARGE SCALE GENOMIC DNA]</scope>
    <source>
        <strain evidence="5 6">DSM 15945</strain>
    </source>
</reference>
<evidence type="ECO:0000313" key="5">
    <source>
        <dbReference type="EMBL" id="KRL85402.1"/>
    </source>
</evidence>
<dbReference type="Gene3D" id="2.30.30.40">
    <property type="entry name" value="SH3 Domains"/>
    <property type="match status" value="3"/>
</dbReference>
<proteinExistence type="predicted"/>
<dbReference type="GO" id="GO:0008745">
    <property type="term" value="F:N-acetylmuramoyl-L-alanine amidase activity"/>
    <property type="evidence" value="ECO:0007669"/>
    <property type="project" value="InterPro"/>
</dbReference>
<dbReference type="InterPro" id="IPR003646">
    <property type="entry name" value="SH3-like_bac-type"/>
</dbReference>
<keyword evidence="3" id="KW-1133">Transmembrane helix</keyword>
<dbReference type="PIRSF" id="PIRSF037846">
    <property type="entry name" value="Autolysin_YrvJ_prd"/>
    <property type="match status" value="1"/>
</dbReference>
<dbReference type="RefSeq" id="WP_054650680.1">
    <property type="nucleotide sequence ID" value="NZ_AZFJ01000052.1"/>
</dbReference>
<dbReference type="OrthoDB" id="9806267at2"/>
<feature type="domain" description="SH3b" evidence="4">
    <location>
        <begin position="189"/>
        <end position="252"/>
    </location>
</feature>
<dbReference type="Proteomes" id="UP000051922">
    <property type="component" value="Unassembled WGS sequence"/>
</dbReference>
<keyword evidence="1" id="KW-0378">Hydrolase</keyword>
<dbReference type="PATRIC" id="fig|1423783.4.peg.1603"/>
<evidence type="ECO:0000256" key="3">
    <source>
        <dbReference type="SAM" id="Phobius"/>
    </source>
</evidence>
<dbReference type="SMART" id="SM00287">
    <property type="entry name" value="SH3b"/>
    <property type="match status" value="3"/>
</dbReference>
<dbReference type="EMBL" id="AZFJ01000052">
    <property type="protein sequence ID" value="KRL85402.1"/>
    <property type="molecule type" value="Genomic_DNA"/>
</dbReference>
<dbReference type="AlphaFoldDB" id="A0A0R1U1V2"/>
<dbReference type="SUPFAM" id="SSF53187">
    <property type="entry name" value="Zn-dependent exopeptidases"/>
    <property type="match status" value="1"/>
</dbReference>
<sequence length="445" mass="47132">MRKEQREANRAHLKRWPLIITTSILLIIAIATTAMLANTQNVDVDATVVNVRQGPGLSYGVEGQVTHGTQLAIIDKQNSWYKVRMPGNRVGWVASWLVNNNEATTGAAKSGVTTAAVNVRASSTESASKLGSLKAGAAIKVVYQEGAWSQIIYDGTAAWISSKYVKLSGTSTTVSTSDQAVASASAAAAANLTVKTKRTANLRHTAGINGSVAKELPANTSLAVVGESGDWYEVKTSDGTTGYIASWVVSTPSNGASTATSTSLAEATIVLDPGHGGSDTGALSTTDKYEKTYTLKTAEAIRSALAAAGANVVMTRSNDSFVSLAKRPKIAHQVKADAFISIHFDSTPDTNEASGHTVYYYSSKKDISLARNLNVALKGVGTPSRGIEFGDFEVLRDNKQPSVLLEMGYINDDTDFSKIQTTAYQQKVANDVVNGLRSYFESGSR</sequence>
<dbReference type="Pfam" id="PF01520">
    <property type="entry name" value="Amidase_3"/>
    <property type="match status" value="1"/>
</dbReference>
<feature type="transmembrane region" description="Helical" evidence="3">
    <location>
        <begin position="16"/>
        <end position="37"/>
    </location>
</feature>
<dbReference type="Pfam" id="PF08239">
    <property type="entry name" value="SH3_3"/>
    <property type="match status" value="3"/>
</dbReference>
<dbReference type="PROSITE" id="PS51781">
    <property type="entry name" value="SH3B"/>
    <property type="match status" value="2"/>
</dbReference>
<protein>
    <submittedName>
        <fullName evidence="5">N-acetylmuramoyl-L-alanine amidase</fullName>
    </submittedName>
</protein>
<keyword evidence="3" id="KW-0472">Membrane</keyword>
<evidence type="ECO:0000313" key="6">
    <source>
        <dbReference type="Proteomes" id="UP000051922"/>
    </source>
</evidence>
<dbReference type="InterPro" id="IPR002508">
    <property type="entry name" value="MurNAc-LAA_cat"/>
</dbReference>
<dbReference type="STRING" id="1423783.FC50_GL001561"/>
<dbReference type="CDD" id="cd02696">
    <property type="entry name" value="MurNAc-LAA"/>
    <property type="match status" value="1"/>
</dbReference>
<evidence type="ECO:0000256" key="1">
    <source>
        <dbReference type="ARBA" id="ARBA00022801"/>
    </source>
</evidence>
<dbReference type="GO" id="GO:0030288">
    <property type="term" value="C:outer membrane-bounded periplasmic space"/>
    <property type="evidence" value="ECO:0007669"/>
    <property type="project" value="TreeGrafter"/>
</dbReference>
<dbReference type="SMART" id="SM00646">
    <property type="entry name" value="Ami_3"/>
    <property type="match status" value="1"/>
</dbReference>
<feature type="domain" description="SH3b" evidence="4">
    <location>
        <begin position="37"/>
        <end position="101"/>
    </location>
</feature>
<comment type="caution">
    <text evidence="5">The sequence shown here is derived from an EMBL/GenBank/DDBJ whole genome shotgun (WGS) entry which is preliminary data.</text>
</comment>
<accession>A0A0R1U1V2</accession>
<dbReference type="PANTHER" id="PTHR30404">
    <property type="entry name" value="N-ACETYLMURAMOYL-L-ALANINE AMIDASE"/>
    <property type="match status" value="1"/>
</dbReference>
<dbReference type="PANTHER" id="PTHR30404:SF7">
    <property type="entry name" value="CELL WALL AMIDASE LYTH-RELATED"/>
    <property type="match status" value="1"/>
</dbReference>
<dbReference type="InterPro" id="IPR017293">
    <property type="entry name" value="N-acetylmuramoyl-L-ala_amidase"/>
</dbReference>
<gene>
    <name evidence="5" type="ORF">FC50_GL001561</name>
</gene>
<organism evidence="5 6">
    <name type="scientific">Lacticaseibacillus pantheris DSM 15945 = JCM 12539 = NBRC 106106</name>
    <dbReference type="NCBI Taxonomy" id="1423783"/>
    <lineage>
        <taxon>Bacteria</taxon>
        <taxon>Bacillati</taxon>
        <taxon>Bacillota</taxon>
        <taxon>Bacilli</taxon>
        <taxon>Lactobacillales</taxon>
        <taxon>Lactobacillaceae</taxon>
        <taxon>Lacticaseibacillus</taxon>
    </lineage>
</organism>
<evidence type="ECO:0000256" key="2">
    <source>
        <dbReference type="ARBA" id="ARBA00023316"/>
    </source>
</evidence>
<dbReference type="GO" id="GO:0009253">
    <property type="term" value="P:peptidoglycan catabolic process"/>
    <property type="evidence" value="ECO:0007669"/>
    <property type="project" value="InterPro"/>
</dbReference>